<sequence length="206" mass="23025">MTVTENLSVPDIENLAHRLGRRSLVFVGLMGAGKTVIGRRVADALKLPFIDSDHEIETVSRMTVPDLFAAYGESEFRSLERRVIARLLKSGPRVVSTGGGAFMSAQTRRAVARRGISVWLKADLPTLMERVGRRSNRPLLNNDDPEGVMRRLMDERYPLYAEADIVVHSRNEAKEVIVAEVIAALDDHLQNQAPKGEDEHRKDTRS</sequence>
<dbReference type="InterPro" id="IPR031322">
    <property type="entry name" value="Shikimate/glucono_kinase"/>
</dbReference>
<dbReference type="Pfam" id="PF01202">
    <property type="entry name" value="SKI"/>
    <property type="match status" value="1"/>
</dbReference>
<dbReference type="PROSITE" id="PS01128">
    <property type="entry name" value="SHIKIMATE_KINASE"/>
    <property type="match status" value="1"/>
</dbReference>
<protein>
    <recommendedName>
        <fullName evidence="3 11">Shikimate kinase</fullName>
        <shortName evidence="11">SK</shortName>
        <ecNumber evidence="3 11">2.7.1.71</ecNumber>
    </recommendedName>
</protein>
<dbReference type="Proteomes" id="UP000199064">
    <property type="component" value="Unassembled WGS sequence"/>
</dbReference>
<dbReference type="AlphaFoldDB" id="A0A1H4K486"/>
<feature type="binding site" evidence="11">
    <location>
        <position position="53"/>
    </location>
    <ligand>
        <name>substrate</name>
    </ligand>
</feature>
<comment type="catalytic activity">
    <reaction evidence="10 11">
        <text>shikimate + ATP = 3-phosphoshikimate + ADP + H(+)</text>
        <dbReference type="Rhea" id="RHEA:13121"/>
        <dbReference type="ChEBI" id="CHEBI:15378"/>
        <dbReference type="ChEBI" id="CHEBI:30616"/>
        <dbReference type="ChEBI" id="CHEBI:36208"/>
        <dbReference type="ChEBI" id="CHEBI:145989"/>
        <dbReference type="ChEBI" id="CHEBI:456216"/>
        <dbReference type="EC" id="2.7.1.71"/>
    </reaction>
</comment>
<dbReference type="InterPro" id="IPR000623">
    <property type="entry name" value="Shikimate_kinase/TSH1"/>
</dbReference>
<feature type="binding site" evidence="11">
    <location>
        <position position="77"/>
    </location>
    <ligand>
        <name>substrate</name>
    </ligand>
</feature>
<keyword evidence="11" id="KW-0479">Metal-binding</keyword>
<comment type="cofactor">
    <cofactor evidence="11">
        <name>Mg(2+)</name>
        <dbReference type="ChEBI" id="CHEBI:18420"/>
    </cofactor>
    <text evidence="11">Binds 1 Mg(2+) ion per subunit.</text>
</comment>
<gene>
    <name evidence="11" type="primary">aroK</name>
    <name evidence="12" type="ORF">SAMN05216452_1941</name>
</gene>
<comment type="caution">
    <text evidence="11">Lacks conserved residue(s) required for the propagation of feature annotation.</text>
</comment>
<feature type="binding site" evidence="11">
    <location>
        <position position="137"/>
    </location>
    <ligand>
        <name>ATP</name>
        <dbReference type="ChEBI" id="CHEBI:30616"/>
    </ligand>
</feature>
<dbReference type="PRINTS" id="PR01100">
    <property type="entry name" value="SHIKIMTKNASE"/>
</dbReference>
<comment type="similarity">
    <text evidence="2 11">Belongs to the shikimate kinase family.</text>
</comment>
<evidence type="ECO:0000313" key="12">
    <source>
        <dbReference type="EMBL" id="SEB53213.1"/>
    </source>
</evidence>
<name>A0A1H4K486_9HYPH</name>
<keyword evidence="13" id="KW-1185">Reference proteome</keyword>
<dbReference type="RefSeq" id="WP_007010271.1">
    <property type="nucleotide sequence ID" value="NZ_FNSL01000001.1"/>
</dbReference>
<keyword evidence="5 11" id="KW-0808">Transferase</keyword>
<comment type="function">
    <text evidence="11">Catalyzes the specific phosphorylation of the 3-hydroxyl group of shikimic acid using ATP as a cosubstrate.</text>
</comment>
<dbReference type="NCBIfam" id="NF010552">
    <property type="entry name" value="PRK13946.1"/>
    <property type="match status" value="1"/>
</dbReference>
<keyword evidence="11" id="KW-0460">Magnesium</keyword>
<keyword evidence="9 11" id="KW-0057">Aromatic amino acid biosynthesis</keyword>
<organism evidence="12 13">
    <name type="scientific">Nitratireductor aquibiodomus</name>
    <dbReference type="NCBI Taxonomy" id="204799"/>
    <lineage>
        <taxon>Bacteria</taxon>
        <taxon>Pseudomonadati</taxon>
        <taxon>Pseudomonadota</taxon>
        <taxon>Alphaproteobacteria</taxon>
        <taxon>Hyphomicrobiales</taxon>
        <taxon>Phyllobacteriaceae</taxon>
        <taxon>Nitratireductor</taxon>
    </lineage>
</organism>
<dbReference type="GO" id="GO:0005829">
    <property type="term" value="C:cytosol"/>
    <property type="evidence" value="ECO:0007669"/>
    <property type="project" value="TreeGrafter"/>
</dbReference>
<evidence type="ECO:0000256" key="9">
    <source>
        <dbReference type="ARBA" id="ARBA00023141"/>
    </source>
</evidence>
<keyword evidence="8 11" id="KW-0067">ATP-binding</keyword>
<comment type="subunit">
    <text evidence="11">Monomer.</text>
</comment>
<dbReference type="CDD" id="cd00464">
    <property type="entry name" value="SK"/>
    <property type="match status" value="1"/>
</dbReference>
<keyword evidence="7 11" id="KW-0418">Kinase</keyword>
<dbReference type="GO" id="GO:0004765">
    <property type="term" value="F:shikimate kinase activity"/>
    <property type="evidence" value="ECO:0007669"/>
    <property type="project" value="UniProtKB-UniRule"/>
</dbReference>
<dbReference type="InterPro" id="IPR023000">
    <property type="entry name" value="Shikimate_kinase_CS"/>
</dbReference>
<proteinExistence type="inferred from homology"/>
<accession>A0A1H4K486</accession>
<comment type="subcellular location">
    <subcellularLocation>
        <location evidence="11">Cytoplasm</location>
    </subcellularLocation>
</comment>
<evidence type="ECO:0000256" key="8">
    <source>
        <dbReference type="ARBA" id="ARBA00022840"/>
    </source>
</evidence>
<dbReference type="UniPathway" id="UPA00053">
    <property type="reaction ID" value="UER00088"/>
</dbReference>
<evidence type="ECO:0000256" key="7">
    <source>
        <dbReference type="ARBA" id="ARBA00022777"/>
    </source>
</evidence>
<dbReference type="GO" id="GO:0000287">
    <property type="term" value="F:magnesium ion binding"/>
    <property type="evidence" value="ECO:0007669"/>
    <property type="project" value="UniProtKB-UniRule"/>
</dbReference>
<evidence type="ECO:0000256" key="4">
    <source>
        <dbReference type="ARBA" id="ARBA00022605"/>
    </source>
</evidence>
<dbReference type="EMBL" id="FNSL01000001">
    <property type="protein sequence ID" value="SEB53213.1"/>
    <property type="molecule type" value="Genomic_DNA"/>
</dbReference>
<dbReference type="InterPro" id="IPR027417">
    <property type="entry name" value="P-loop_NTPase"/>
</dbReference>
<evidence type="ECO:0000256" key="1">
    <source>
        <dbReference type="ARBA" id="ARBA00004842"/>
    </source>
</evidence>
<evidence type="ECO:0000256" key="5">
    <source>
        <dbReference type="ARBA" id="ARBA00022679"/>
    </source>
</evidence>
<dbReference type="PANTHER" id="PTHR21087:SF16">
    <property type="entry name" value="SHIKIMATE KINASE 1, CHLOROPLASTIC"/>
    <property type="match status" value="1"/>
</dbReference>
<evidence type="ECO:0000256" key="11">
    <source>
        <dbReference type="HAMAP-Rule" id="MF_00109"/>
    </source>
</evidence>
<evidence type="ECO:0000313" key="13">
    <source>
        <dbReference type="Proteomes" id="UP000199064"/>
    </source>
</evidence>
<evidence type="ECO:0000256" key="6">
    <source>
        <dbReference type="ARBA" id="ARBA00022741"/>
    </source>
</evidence>
<feature type="binding site" evidence="11">
    <location>
        <begin position="31"/>
        <end position="36"/>
    </location>
    <ligand>
        <name>ATP</name>
        <dbReference type="ChEBI" id="CHEBI:30616"/>
    </ligand>
</feature>
<dbReference type="SUPFAM" id="SSF52540">
    <property type="entry name" value="P-loop containing nucleoside triphosphate hydrolases"/>
    <property type="match status" value="1"/>
</dbReference>
<dbReference type="GO" id="GO:0008652">
    <property type="term" value="P:amino acid biosynthetic process"/>
    <property type="evidence" value="ECO:0007669"/>
    <property type="project" value="UniProtKB-KW"/>
</dbReference>
<dbReference type="GO" id="GO:0009073">
    <property type="term" value="P:aromatic amino acid family biosynthetic process"/>
    <property type="evidence" value="ECO:0007669"/>
    <property type="project" value="UniProtKB-KW"/>
</dbReference>
<dbReference type="HAMAP" id="MF_00109">
    <property type="entry name" value="Shikimate_kinase"/>
    <property type="match status" value="1"/>
</dbReference>
<dbReference type="GO" id="GO:0005524">
    <property type="term" value="F:ATP binding"/>
    <property type="evidence" value="ECO:0007669"/>
    <property type="project" value="UniProtKB-UniRule"/>
</dbReference>
<keyword evidence="11" id="KW-0963">Cytoplasm</keyword>
<keyword evidence="6 11" id="KW-0547">Nucleotide-binding</keyword>
<evidence type="ECO:0000256" key="2">
    <source>
        <dbReference type="ARBA" id="ARBA00006997"/>
    </source>
</evidence>
<feature type="binding site" evidence="11">
    <location>
        <position position="99"/>
    </location>
    <ligand>
        <name>substrate</name>
    </ligand>
</feature>
<dbReference type="EC" id="2.7.1.71" evidence="3 11"/>
<evidence type="ECO:0000256" key="3">
    <source>
        <dbReference type="ARBA" id="ARBA00012154"/>
    </source>
</evidence>
<dbReference type="GO" id="GO:0009423">
    <property type="term" value="P:chorismate biosynthetic process"/>
    <property type="evidence" value="ECO:0007669"/>
    <property type="project" value="UniProtKB-UniRule"/>
</dbReference>
<keyword evidence="4 11" id="KW-0028">Amino-acid biosynthesis</keyword>
<evidence type="ECO:0000256" key="10">
    <source>
        <dbReference type="ARBA" id="ARBA00048567"/>
    </source>
</evidence>
<reference evidence="13" key="1">
    <citation type="submission" date="2016-10" db="EMBL/GenBank/DDBJ databases">
        <authorList>
            <person name="Varghese N."/>
            <person name="Submissions S."/>
        </authorList>
    </citation>
    <scope>NUCLEOTIDE SEQUENCE [LARGE SCALE GENOMIC DNA]</scope>
    <source>
        <strain evidence="13">ES.061</strain>
    </source>
</reference>
<dbReference type="Gene3D" id="3.40.50.300">
    <property type="entry name" value="P-loop containing nucleotide triphosphate hydrolases"/>
    <property type="match status" value="1"/>
</dbReference>
<dbReference type="PANTHER" id="PTHR21087">
    <property type="entry name" value="SHIKIMATE KINASE"/>
    <property type="match status" value="1"/>
</dbReference>
<feature type="binding site" evidence="11">
    <location>
        <position position="35"/>
    </location>
    <ligand>
        <name>Mg(2+)</name>
        <dbReference type="ChEBI" id="CHEBI:18420"/>
    </ligand>
</feature>
<feature type="binding site" evidence="11">
    <location>
        <position position="156"/>
    </location>
    <ligand>
        <name>substrate</name>
    </ligand>
</feature>
<comment type="pathway">
    <text evidence="1 11">Metabolic intermediate biosynthesis; chorismate biosynthesis; chorismate from D-erythrose 4-phosphate and phosphoenolpyruvate: step 5/7.</text>
</comment>